<feature type="region of interest" description="Disordered" evidence="1">
    <location>
        <begin position="60"/>
        <end position="89"/>
    </location>
</feature>
<organism evidence="2 3">
    <name type="scientific">Portunus trituberculatus</name>
    <name type="common">Swimming crab</name>
    <name type="synonym">Neptunus trituberculatus</name>
    <dbReference type="NCBI Taxonomy" id="210409"/>
    <lineage>
        <taxon>Eukaryota</taxon>
        <taxon>Metazoa</taxon>
        <taxon>Ecdysozoa</taxon>
        <taxon>Arthropoda</taxon>
        <taxon>Crustacea</taxon>
        <taxon>Multicrustacea</taxon>
        <taxon>Malacostraca</taxon>
        <taxon>Eumalacostraca</taxon>
        <taxon>Eucarida</taxon>
        <taxon>Decapoda</taxon>
        <taxon>Pleocyemata</taxon>
        <taxon>Brachyura</taxon>
        <taxon>Eubrachyura</taxon>
        <taxon>Portunoidea</taxon>
        <taxon>Portunidae</taxon>
        <taxon>Portuninae</taxon>
        <taxon>Portunus</taxon>
    </lineage>
</organism>
<gene>
    <name evidence="2" type="ORF">E2C01_085008</name>
</gene>
<accession>A0A5B7IWU1</accession>
<dbReference type="EMBL" id="VSRR010083021">
    <property type="protein sequence ID" value="MPC90041.1"/>
    <property type="molecule type" value="Genomic_DNA"/>
</dbReference>
<evidence type="ECO:0000256" key="1">
    <source>
        <dbReference type="SAM" id="MobiDB-lite"/>
    </source>
</evidence>
<proteinExistence type="predicted"/>
<keyword evidence="3" id="KW-1185">Reference proteome</keyword>
<protein>
    <submittedName>
        <fullName evidence="2">Uncharacterized protein</fullName>
    </submittedName>
</protein>
<evidence type="ECO:0000313" key="2">
    <source>
        <dbReference type="EMBL" id="MPC90041.1"/>
    </source>
</evidence>
<feature type="compositionally biased region" description="Gly residues" evidence="1">
    <location>
        <begin position="74"/>
        <end position="89"/>
    </location>
</feature>
<name>A0A5B7IWU1_PORTR</name>
<comment type="caution">
    <text evidence="2">The sequence shown here is derived from an EMBL/GenBank/DDBJ whole genome shotgun (WGS) entry which is preliminary data.</text>
</comment>
<reference evidence="2 3" key="1">
    <citation type="submission" date="2019-05" db="EMBL/GenBank/DDBJ databases">
        <title>Another draft genome of Portunus trituberculatus and its Hox gene families provides insights of decapod evolution.</title>
        <authorList>
            <person name="Jeong J.-H."/>
            <person name="Song I."/>
            <person name="Kim S."/>
            <person name="Choi T."/>
            <person name="Kim D."/>
            <person name="Ryu S."/>
            <person name="Kim W."/>
        </authorList>
    </citation>
    <scope>NUCLEOTIDE SEQUENCE [LARGE SCALE GENOMIC DNA]</scope>
    <source>
        <tissue evidence="2">Muscle</tissue>
    </source>
</reference>
<evidence type="ECO:0000313" key="3">
    <source>
        <dbReference type="Proteomes" id="UP000324222"/>
    </source>
</evidence>
<dbReference type="Proteomes" id="UP000324222">
    <property type="component" value="Unassembled WGS sequence"/>
</dbReference>
<sequence>MKGTEGIESIHERVGGERESWLAEGKRACPISLPHSMHVPTSCTNVGHACYRILHHPPASQPPPGSCGRAAGSADGGGREGSFGTLGGGREALAVNKHDSVGKVIAARHPHPAPLTPGYSGGADGEWVVGYGRVACGRIIIYWIILCGVRTEGIAGGWGGEGVSGRAVLDGRAPDKGNA</sequence>
<dbReference type="AlphaFoldDB" id="A0A5B7IWU1"/>